<name>A0A2X1A8K3_9BACI</name>
<reference evidence="1 2" key="1">
    <citation type="submission" date="2018-06" db="EMBL/GenBank/DDBJ databases">
        <authorList>
            <consortium name="Pathogen Informatics"/>
            <person name="Doyle S."/>
        </authorList>
    </citation>
    <scope>NUCLEOTIDE SEQUENCE [LARGE SCALE GENOMIC DNA]</scope>
    <source>
        <strain evidence="1 2">NCTC7582</strain>
    </source>
</reference>
<dbReference type="Proteomes" id="UP000251431">
    <property type="component" value="Unassembled WGS sequence"/>
</dbReference>
<accession>A0A2X1A8K3</accession>
<protein>
    <submittedName>
        <fullName evidence="1">Uncharacterized protein</fullName>
    </submittedName>
</protein>
<evidence type="ECO:0000313" key="1">
    <source>
        <dbReference type="EMBL" id="SPU40599.1"/>
    </source>
</evidence>
<sequence>MVDINTTGNGFFTFIETKEEFILKFGETLIGPFDNTEAEKNRIVKLMDGLKTSSCKD</sequence>
<dbReference type="EMBL" id="UAQE01000006">
    <property type="protein sequence ID" value="SPU40599.1"/>
    <property type="molecule type" value="Genomic_DNA"/>
</dbReference>
<dbReference type="AlphaFoldDB" id="A0A2X1A8K3"/>
<proteinExistence type="predicted"/>
<organism evidence="1 2">
    <name type="scientific">Lysinibacillus capsici</name>
    <dbReference type="NCBI Taxonomy" id="2115968"/>
    <lineage>
        <taxon>Bacteria</taxon>
        <taxon>Bacillati</taxon>
        <taxon>Bacillota</taxon>
        <taxon>Bacilli</taxon>
        <taxon>Bacillales</taxon>
        <taxon>Bacillaceae</taxon>
        <taxon>Lysinibacillus</taxon>
    </lineage>
</organism>
<gene>
    <name evidence="1" type="ORF">NCTC7582_05143</name>
</gene>
<evidence type="ECO:0000313" key="2">
    <source>
        <dbReference type="Proteomes" id="UP000251431"/>
    </source>
</evidence>